<sequence>MLTSYTFWIGMRMFTTHTLRLPMPNTASSTALPLTGQPRHSPAGRGQVAPTAGATADNRFLNGPFAPVAQEVTHRHLPARGTLPAELDGLYVRIGPNPLKPTQTSKHHWFTGDGMVHGLRLQGGQALWYRNRYIGSASVNKALGRAQVPGETRGIFDTVNTNVFGHAGRLWASVEAGPAPVQLDAELNTVRSGLFDSPTRHPFSAHPHLDPVTGDLHAVCYDAIQHRKLSYVRVNAQGAVDKVVHIPVKHGPMVHDCAVTQRQVVVMDLPVTFSWWSIVRRDTFPYVWNPKHPARVGLLPRDGEARDMRWFDIEPCYVFHPCNAFDLPDGSVVMDVVVHQHMFNRSRVGPEDDTAPRFERWTLPVGGTRVQRQVVCERPQEFPRLNETLVGQPYRFAYATEFTVDNAGGQALLKHDLQTFLTQALQLGPDLKPGEFVFVPRQAPSGQGAQPLPEDAGWLMGYAFNVRTGLGEFHVVDAEHMQPQAVVEVPAPIPMGFHGNWVPAANLR</sequence>
<dbReference type="PANTHER" id="PTHR10543:SF89">
    <property type="entry name" value="CAROTENOID 9,10(9',10')-CLEAVAGE DIOXYGENASE 1"/>
    <property type="match status" value="1"/>
</dbReference>
<evidence type="ECO:0000256" key="6">
    <source>
        <dbReference type="SAM" id="MobiDB-lite"/>
    </source>
</evidence>
<gene>
    <name evidence="7" type="ORF">EYS42_05740</name>
</gene>
<proteinExistence type="inferred from homology"/>
<keyword evidence="2 5" id="KW-0479">Metal-binding</keyword>
<dbReference type="GO" id="GO:0010436">
    <property type="term" value="F:carotenoid dioxygenase activity"/>
    <property type="evidence" value="ECO:0007669"/>
    <property type="project" value="TreeGrafter"/>
</dbReference>
<comment type="caution">
    <text evidence="7">The sequence shown here is derived from an EMBL/GenBank/DDBJ whole genome shotgun (WGS) entry which is preliminary data.</text>
</comment>
<dbReference type="AlphaFoldDB" id="A0A4V2JFU4"/>
<feature type="binding site" evidence="5">
    <location>
        <position position="498"/>
    </location>
    <ligand>
        <name>Fe cation</name>
        <dbReference type="ChEBI" id="CHEBI:24875"/>
        <note>catalytic</note>
    </ligand>
</feature>
<evidence type="ECO:0000256" key="3">
    <source>
        <dbReference type="ARBA" id="ARBA00023002"/>
    </source>
</evidence>
<comment type="cofactor">
    <cofactor evidence="5">
        <name>Fe(2+)</name>
        <dbReference type="ChEBI" id="CHEBI:29033"/>
    </cofactor>
    <text evidence="5">Binds 1 Fe(2+) ion per subunit.</text>
</comment>
<feature type="region of interest" description="Disordered" evidence="6">
    <location>
        <begin position="25"/>
        <end position="51"/>
    </location>
</feature>
<dbReference type="Proteomes" id="UP000292120">
    <property type="component" value="Unassembled WGS sequence"/>
</dbReference>
<protein>
    <submittedName>
        <fullName evidence="7">Carotenoid oxygenase</fullName>
    </submittedName>
</protein>
<reference evidence="7 8" key="1">
    <citation type="submission" date="2019-02" db="EMBL/GenBank/DDBJ databases">
        <title>Aquabacterium sp. strain KMB7.</title>
        <authorList>
            <person name="Chen W.-M."/>
        </authorList>
    </citation>
    <scope>NUCLEOTIDE SEQUENCE [LARGE SCALE GENOMIC DNA]</scope>
    <source>
        <strain evidence="7 8">KMB7</strain>
    </source>
</reference>
<keyword evidence="3" id="KW-0560">Oxidoreductase</keyword>
<keyword evidence="4 5" id="KW-0408">Iron</keyword>
<accession>A0A4V2JFU4</accession>
<evidence type="ECO:0000256" key="4">
    <source>
        <dbReference type="ARBA" id="ARBA00023004"/>
    </source>
</evidence>
<evidence type="ECO:0000313" key="7">
    <source>
        <dbReference type="EMBL" id="TBO32676.1"/>
    </source>
</evidence>
<evidence type="ECO:0000256" key="1">
    <source>
        <dbReference type="ARBA" id="ARBA00006787"/>
    </source>
</evidence>
<keyword evidence="8" id="KW-1185">Reference proteome</keyword>
<name>A0A4V2JFU4_9BURK</name>
<evidence type="ECO:0000256" key="5">
    <source>
        <dbReference type="PIRSR" id="PIRSR604294-1"/>
    </source>
</evidence>
<dbReference type="EMBL" id="SIXI01000002">
    <property type="protein sequence ID" value="TBO32676.1"/>
    <property type="molecule type" value="Genomic_DNA"/>
</dbReference>
<feature type="binding site" evidence="5">
    <location>
        <position position="320"/>
    </location>
    <ligand>
        <name>Fe cation</name>
        <dbReference type="ChEBI" id="CHEBI:24875"/>
        <note>catalytic</note>
    </ligand>
</feature>
<dbReference type="GO" id="GO:0046872">
    <property type="term" value="F:metal ion binding"/>
    <property type="evidence" value="ECO:0007669"/>
    <property type="project" value="UniProtKB-KW"/>
</dbReference>
<feature type="binding site" evidence="5">
    <location>
        <position position="206"/>
    </location>
    <ligand>
        <name>Fe cation</name>
        <dbReference type="ChEBI" id="CHEBI:24875"/>
        <note>catalytic</note>
    </ligand>
</feature>
<dbReference type="OrthoDB" id="6636843at2"/>
<dbReference type="PANTHER" id="PTHR10543">
    <property type="entry name" value="BETA-CAROTENE DIOXYGENASE"/>
    <property type="match status" value="1"/>
</dbReference>
<dbReference type="GO" id="GO:0016121">
    <property type="term" value="P:carotene catabolic process"/>
    <property type="evidence" value="ECO:0007669"/>
    <property type="project" value="TreeGrafter"/>
</dbReference>
<evidence type="ECO:0000256" key="2">
    <source>
        <dbReference type="ARBA" id="ARBA00022723"/>
    </source>
</evidence>
<evidence type="ECO:0000313" key="8">
    <source>
        <dbReference type="Proteomes" id="UP000292120"/>
    </source>
</evidence>
<dbReference type="Pfam" id="PF03055">
    <property type="entry name" value="RPE65"/>
    <property type="match status" value="1"/>
</dbReference>
<comment type="similarity">
    <text evidence="1">Belongs to the carotenoid oxygenase family.</text>
</comment>
<organism evidence="7 8">
    <name type="scientific">Aquabacterium lacunae</name>
    <dbReference type="NCBI Taxonomy" id="2528630"/>
    <lineage>
        <taxon>Bacteria</taxon>
        <taxon>Pseudomonadati</taxon>
        <taxon>Pseudomonadota</taxon>
        <taxon>Betaproteobacteria</taxon>
        <taxon>Burkholderiales</taxon>
        <taxon>Aquabacterium</taxon>
    </lineage>
</organism>
<feature type="binding site" evidence="5">
    <location>
        <position position="255"/>
    </location>
    <ligand>
        <name>Fe cation</name>
        <dbReference type="ChEBI" id="CHEBI:24875"/>
        <note>catalytic</note>
    </ligand>
</feature>
<dbReference type="InterPro" id="IPR004294">
    <property type="entry name" value="Carotenoid_Oase"/>
</dbReference>